<reference evidence="1 2" key="1">
    <citation type="journal article" date="2020" name="ISME J.">
        <title>Comparative genomics reveals insights into cyanobacterial evolution and habitat adaptation.</title>
        <authorList>
            <person name="Chen M.Y."/>
            <person name="Teng W.K."/>
            <person name="Zhao L."/>
            <person name="Hu C.X."/>
            <person name="Zhou Y.K."/>
            <person name="Han B.P."/>
            <person name="Song L.R."/>
            <person name="Shu W.S."/>
        </authorList>
    </citation>
    <scope>NUCLEOTIDE SEQUENCE [LARGE SCALE GENOMIC DNA]</scope>
    <source>
        <strain evidence="1 2">FACHB-391</strain>
    </source>
</reference>
<protein>
    <submittedName>
        <fullName evidence="1">Alpha/beta hydrolase</fullName>
    </submittedName>
</protein>
<dbReference type="EMBL" id="JACJTE010000013">
    <property type="protein sequence ID" value="MBD2561797.1"/>
    <property type="molecule type" value="Genomic_DNA"/>
</dbReference>
<gene>
    <name evidence="1" type="ORF">H6G95_14480</name>
</gene>
<dbReference type="Gene3D" id="3.40.50.1820">
    <property type="entry name" value="alpha/beta hydrolase"/>
    <property type="match status" value="1"/>
</dbReference>
<dbReference type="Proteomes" id="UP000604661">
    <property type="component" value="Unassembled WGS sequence"/>
</dbReference>
<proteinExistence type="predicted"/>
<name>A0ABR8EW56_NOSLI</name>
<sequence length="512" mass="57586">MATPNQELYPVILIHGISGSRLISKQTVFPIEPPPISKVEEEYPIWLNLLMSSRPARPIPNDDAEINSNPEKVTLKTLGWNLPDATISSRTVSITPAPWWKTQMTLGVDGITASNDEDNHPVEGFKAIERIAPDTEPDFDPETGKDNRYFAALIEKLVEQGYVKNENNNQGNLVAFPYDWRVSPKGLNEKYDYFNKLKNEIQKQREYNQKRVVIIAHSMGNRVTQYFLQWVKNKKELGEQWIHENIERYIAVSPPWLGGPLAIRFLGSDDPIVLGKAAIKDLKSVIQSYSSVPWLLPITKAPQAFLNTEHFAFVKENSKAPSTINNFQPKTIQDILTDGGAEQTTLKYQQEHYQNDNLIRSIVDGDGGKLVECPPVQKLDVIYAYGTPTHVGAYYISSVEEIDGEQTKSLRVAADLNDTGGNFLVKEGIRFEIEGTTTQLIDGSTHSGDGIVPYGSLTYHKHWQKNKSLKTEIGDYGFQLSDAATYPGHEEILKVNEGINKILELLRNVHLD</sequence>
<keyword evidence="1" id="KW-0378">Hydrolase</keyword>
<dbReference type="InterPro" id="IPR029058">
    <property type="entry name" value="AB_hydrolase_fold"/>
</dbReference>
<dbReference type="PANTHER" id="PTHR11440">
    <property type="entry name" value="LECITHIN-CHOLESTEROL ACYLTRANSFERASE-RELATED"/>
    <property type="match status" value="1"/>
</dbReference>
<organism evidence="1 2">
    <name type="scientific">Nostoc linckia FACHB-391</name>
    <dbReference type="NCBI Taxonomy" id="2692906"/>
    <lineage>
        <taxon>Bacteria</taxon>
        <taxon>Bacillati</taxon>
        <taxon>Cyanobacteriota</taxon>
        <taxon>Cyanophyceae</taxon>
        <taxon>Nostocales</taxon>
        <taxon>Nostocaceae</taxon>
        <taxon>Nostoc</taxon>
    </lineage>
</organism>
<dbReference type="SUPFAM" id="SSF53474">
    <property type="entry name" value="alpha/beta-Hydrolases"/>
    <property type="match status" value="1"/>
</dbReference>
<keyword evidence="2" id="KW-1185">Reference proteome</keyword>
<dbReference type="Pfam" id="PF02450">
    <property type="entry name" value="LCAT"/>
    <property type="match status" value="1"/>
</dbReference>
<dbReference type="InterPro" id="IPR003386">
    <property type="entry name" value="LACT/PDAT_acylTrfase"/>
</dbReference>
<accession>A0ABR8EW56</accession>
<dbReference type="GO" id="GO:0016787">
    <property type="term" value="F:hydrolase activity"/>
    <property type="evidence" value="ECO:0007669"/>
    <property type="project" value="UniProtKB-KW"/>
</dbReference>
<dbReference type="RefSeq" id="WP_190894264.1">
    <property type="nucleotide sequence ID" value="NZ_JACJTE010000013.1"/>
</dbReference>
<comment type="caution">
    <text evidence="1">The sequence shown here is derived from an EMBL/GenBank/DDBJ whole genome shotgun (WGS) entry which is preliminary data.</text>
</comment>
<evidence type="ECO:0000313" key="2">
    <source>
        <dbReference type="Proteomes" id="UP000604661"/>
    </source>
</evidence>
<evidence type="ECO:0000313" key="1">
    <source>
        <dbReference type="EMBL" id="MBD2561797.1"/>
    </source>
</evidence>